<dbReference type="CDD" id="cd01129">
    <property type="entry name" value="PulE-GspE-like"/>
    <property type="match status" value="1"/>
</dbReference>
<sequence>MATPSERLRNDDQRQNPRQPALPAWHAALYPPGADSVEGRIVDLSDRGAGLAVAEARLDGLHEGAQVTLTLEAGERRFTRRAEIRWLRIQDDGGLRLGLRFIDPVCFDPADHVLDMDEVRIHPECVLKIPATLAMRRRVLPFVELDGVLHVACTDPGHRSTLRIVERMAKTRVCAWKAEKEPLERAIRRVCGDGRDRLSALSAPSQNALQGLDADATDVTDEILFAAYLKQASDVHIDPRREGVVVRFRVDGRLETHAMLPANAHSEIIGRLKVLAGMDIAEKRAPQDGSFSKQFVSGGREIDVRVATLPTRYGERMTLRLLALQTGSLTLDKLGLSDFHRQTVETFLRRNQGMMLLTGPTGSGKTTTLYAAIRRLLAERDLNIITVEDPVEYEIDGVAQSEVDSADKVSFAKALRSILRHDPDVVMIGEIRDHETADVAIKAALTGHLVLSTLHTNSAPATLTRLIDMGLEPYLVAASVRLAIAQRLVRRLCRHCRIPRPLTRREAEVFQRPELAGQEVYEGAGCIYCGGRGYNGRLAVYEMLPIDAEWARGIAEGAGEAEVIQWMQEAGVPFLVDDVLDKVLAGKTSVSEAMGIVLSW</sequence>
<protein>
    <submittedName>
        <fullName evidence="6">Type IV pilus assembly protein PilB</fullName>
    </submittedName>
</protein>
<evidence type="ECO:0000256" key="4">
    <source>
        <dbReference type="SAM" id="MobiDB-lite"/>
    </source>
</evidence>
<reference evidence="7" key="1">
    <citation type="journal article" date="2024" name="Int. J. Syst. Evol. Microbiol.">
        <title>Methylomarinovum tepidoasis sp. nov., a moderately thermophilic methanotroph of the family Methylothermaceae isolated from a deep-sea hydrothermal field.</title>
        <authorList>
            <person name="Hirayama H."/>
            <person name="Takaki Y."/>
            <person name="Abe M."/>
            <person name="Miyazaki M."/>
            <person name="Uematsu K."/>
            <person name="Matsui Y."/>
            <person name="Takai K."/>
        </authorList>
    </citation>
    <scope>NUCLEOTIDE SEQUENCE [LARGE SCALE GENOMIC DNA]</scope>
    <source>
        <strain evidence="7">IT-9</strain>
    </source>
</reference>
<dbReference type="SUPFAM" id="SSF52540">
    <property type="entry name" value="P-loop containing nucleoside triphosphate hydrolases"/>
    <property type="match status" value="1"/>
</dbReference>
<evidence type="ECO:0000313" key="7">
    <source>
        <dbReference type="Proteomes" id="UP001321825"/>
    </source>
</evidence>
<dbReference type="SUPFAM" id="SSF160246">
    <property type="entry name" value="EspE N-terminal domain-like"/>
    <property type="match status" value="1"/>
</dbReference>
<dbReference type="SMART" id="SM00382">
    <property type="entry name" value="AAA"/>
    <property type="match status" value="1"/>
</dbReference>
<dbReference type="GO" id="GO:0005524">
    <property type="term" value="F:ATP binding"/>
    <property type="evidence" value="ECO:0007669"/>
    <property type="project" value="UniProtKB-KW"/>
</dbReference>
<dbReference type="InterPro" id="IPR037257">
    <property type="entry name" value="T2SS_E_N_sf"/>
</dbReference>
<dbReference type="PANTHER" id="PTHR30258">
    <property type="entry name" value="TYPE II SECRETION SYSTEM PROTEIN GSPE-RELATED"/>
    <property type="match status" value="1"/>
</dbReference>
<comment type="similarity">
    <text evidence="1">Belongs to the GSP E family.</text>
</comment>
<evidence type="ECO:0000313" key="6">
    <source>
        <dbReference type="EMBL" id="BCX82754.1"/>
    </source>
</evidence>
<dbReference type="RefSeq" id="WP_317705141.1">
    <property type="nucleotide sequence ID" value="NZ_AP024714.1"/>
</dbReference>
<dbReference type="EMBL" id="AP024714">
    <property type="protein sequence ID" value="BCX82754.1"/>
    <property type="molecule type" value="Genomic_DNA"/>
</dbReference>
<feature type="domain" description="Bacterial type II secretion system protein E" evidence="5">
    <location>
        <begin position="419"/>
        <end position="433"/>
    </location>
</feature>
<dbReference type="Gene3D" id="2.40.10.220">
    <property type="entry name" value="predicted glycosyltransferase like domains"/>
    <property type="match status" value="1"/>
</dbReference>
<dbReference type="Pfam" id="PF07238">
    <property type="entry name" value="PilZ"/>
    <property type="match status" value="1"/>
</dbReference>
<dbReference type="InterPro" id="IPR007831">
    <property type="entry name" value="T2SS_GspE_N"/>
</dbReference>
<dbReference type="Gene3D" id="3.30.450.90">
    <property type="match status" value="1"/>
</dbReference>
<dbReference type="Proteomes" id="UP001321825">
    <property type="component" value="Chromosome"/>
</dbReference>
<dbReference type="Gene3D" id="3.30.300.160">
    <property type="entry name" value="Type II secretion system, protein E, N-terminal domain"/>
    <property type="match status" value="1"/>
</dbReference>
<dbReference type="KEGG" id="mcau:MIT9_P2340"/>
<dbReference type="Gene3D" id="3.40.50.300">
    <property type="entry name" value="P-loop containing nucleotide triphosphate hydrolases"/>
    <property type="match status" value="1"/>
</dbReference>
<keyword evidence="2" id="KW-0547">Nucleotide-binding</keyword>
<dbReference type="GO" id="GO:0035438">
    <property type="term" value="F:cyclic-di-GMP binding"/>
    <property type="evidence" value="ECO:0007669"/>
    <property type="project" value="InterPro"/>
</dbReference>
<dbReference type="AlphaFoldDB" id="A0AAU9C9P6"/>
<dbReference type="InterPro" id="IPR027417">
    <property type="entry name" value="P-loop_NTPase"/>
</dbReference>
<gene>
    <name evidence="6" type="ORF">MIT9_P2340</name>
</gene>
<name>A0AAU9C9P6_9GAMM</name>
<evidence type="ECO:0000259" key="5">
    <source>
        <dbReference type="PROSITE" id="PS00662"/>
    </source>
</evidence>
<keyword evidence="7" id="KW-1185">Reference proteome</keyword>
<dbReference type="InterPro" id="IPR009875">
    <property type="entry name" value="PilZ_domain"/>
</dbReference>
<feature type="compositionally biased region" description="Basic and acidic residues" evidence="4">
    <location>
        <begin position="1"/>
        <end position="15"/>
    </location>
</feature>
<dbReference type="Pfam" id="PF00437">
    <property type="entry name" value="T2SSE"/>
    <property type="match status" value="1"/>
</dbReference>
<dbReference type="GO" id="GO:0016887">
    <property type="term" value="F:ATP hydrolysis activity"/>
    <property type="evidence" value="ECO:0007669"/>
    <property type="project" value="TreeGrafter"/>
</dbReference>
<accession>A0AAU9C9P6</accession>
<dbReference type="PANTHER" id="PTHR30258:SF2">
    <property type="entry name" value="COMG OPERON PROTEIN 1"/>
    <property type="match status" value="1"/>
</dbReference>
<dbReference type="PROSITE" id="PS00662">
    <property type="entry name" value="T2SP_E"/>
    <property type="match status" value="1"/>
</dbReference>
<dbReference type="InterPro" id="IPR003593">
    <property type="entry name" value="AAA+_ATPase"/>
</dbReference>
<dbReference type="InterPro" id="IPR001482">
    <property type="entry name" value="T2SS/T4SS_dom"/>
</dbReference>
<evidence type="ECO:0000256" key="3">
    <source>
        <dbReference type="ARBA" id="ARBA00022840"/>
    </source>
</evidence>
<dbReference type="GO" id="GO:0005886">
    <property type="term" value="C:plasma membrane"/>
    <property type="evidence" value="ECO:0007669"/>
    <property type="project" value="TreeGrafter"/>
</dbReference>
<organism evidence="6 7">
    <name type="scientific">Methylomarinovum caldicuralii</name>
    <dbReference type="NCBI Taxonomy" id="438856"/>
    <lineage>
        <taxon>Bacteria</taxon>
        <taxon>Pseudomonadati</taxon>
        <taxon>Pseudomonadota</taxon>
        <taxon>Gammaproteobacteria</taxon>
        <taxon>Methylococcales</taxon>
        <taxon>Methylothermaceae</taxon>
        <taxon>Methylomarinovum</taxon>
    </lineage>
</organism>
<dbReference type="Pfam" id="PF05157">
    <property type="entry name" value="MshEN"/>
    <property type="match status" value="1"/>
</dbReference>
<feature type="region of interest" description="Disordered" evidence="4">
    <location>
        <begin position="1"/>
        <end position="21"/>
    </location>
</feature>
<evidence type="ECO:0000256" key="1">
    <source>
        <dbReference type="ARBA" id="ARBA00006611"/>
    </source>
</evidence>
<evidence type="ECO:0000256" key="2">
    <source>
        <dbReference type="ARBA" id="ARBA00022741"/>
    </source>
</evidence>
<proteinExistence type="inferred from homology"/>
<keyword evidence="3" id="KW-0067">ATP-binding</keyword>